<dbReference type="PANTHER" id="PTHR30204">
    <property type="entry name" value="REDOX-CYCLING DRUG-SENSING TRANSCRIPTIONAL ACTIVATOR SOXR"/>
    <property type="match status" value="1"/>
</dbReference>
<evidence type="ECO:0000256" key="4">
    <source>
        <dbReference type="ARBA" id="ARBA00023163"/>
    </source>
</evidence>
<dbReference type="InterPro" id="IPR009061">
    <property type="entry name" value="DNA-bd_dom_put_sf"/>
</dbReference>
<dbReference type="Gene3D" id="1.10.1660.10">
    <property type="match status" value="1"/>
</dbReference>
<dbReference type="SUPFAM" id="SSF46955">
    <property type="entry name" value="Putative DNA-binding domain"/>
    <property type="match status" value="1"/>
</dbReference>
<gene>
    <name evidence="6" type="ORF">QPK24_04905</name>
</gene>
<keyword evidence="7" id="KW-1185">Reference proteome</keyword>
<accession>A0ABY8X4G7</accession>
<evidence type="ECO:0000256" key="2">
    <source>
        <dbReference type="ARBA" id="ARBA00023015"/>
    </source>
</evidence>
<keyword evidence="2" id="KW-0805">Transcription regulation</keyword>
<dbReference type="Pfam" id="PF13411">
    <property type="entry name" value="MerR_1"/>
    <property type="match status" value="1"/>
</dbReference>
<dbReference type="PROSITE" id="PS50937">
    <property type="entry name" value="HTH_MERR_2"/>
    <property type="match status" value="1"/>
</dbReference>
<feature type="domain" description="HTH merR-type" evidence="5">
    <location>
        <begin position="43"/>
        <end position="112"/>
    </location>
</feature>
<dbReference type="Proteomes" id="UP001236415">
    <property type="component" value="Chromosome"/>
</dbReference>
<evidence type="ECO:0000256" key="1">
    <source>
        <dbReference type="ARBA" id="ARBA00022491"/>
    </source>
</evidence>
<sequence length="157" mass="18278">MWIINDAQARRNQDKQIALRAVSMLENTDKSKGEQNESLLPERFTIKEIAQNTGIPASAIRYWNQIELLEVERNQTNGYRLFNAEALKQIVLIKTLRNSGYNIPTIKKLLCEVREQNVSLAIQIAKSALEEMNNTLRKQLIGMHYLYKLLRELDHIR</sequence>
<evidence type="ECO:0000256" key="3">
    <source>
        <dbReference type="ARBA" id="ARBA00023125"/>
    </source>
</evidence>
<organism evidence="6 7">
    <name type="scientific">Paenibacillus polygoni</name>
    <dbReference type="NCBI Taxonomy" id="3050112"/>
    <lineage>
        <taxon>Bacteria</taxon>
        <taxon>Bacillati</taxon>
        <taxon>Bacillota</taxon>
        <taxon>Bacilli</taxon>
        <taxon>Bacillales</taxon>
        <taxon>Paenibacillaceae</taxon>
        <taxon>Paenibacillus</taxon>
    </lineage>
</organism>
<evidence type="ECO:0000313" key="6">
    <source>
        <dbReference type="EMBL" id="WIV20059.1"/>
    </source>
</evidence>
<keyword evidence="4" id="KW-0804">Transcription</keyword>
<keyword evidence="1" id="KW-0678">Repressor</keyword>
<reference evidence="6 7" key="1">
    <citation type="submission" date="2023-06" db="EMBL/GenBank/DDBJ databases">
        <title>Paenibacillus polygonum sp. nov., an endophytic bacterium, isolated from Polygonum lapathifolium L. in Nanji Wetland National Nature Reserve, South of Poyang Lake, Jiangxi Province, China.</title>
        <authorList>
            <person name="Yu Z."/>
        </authorList>
    </citation>
    <scope>NUCLEOTIDE SEQUENCE [LARGE SCALE GENOMIC DNA]</scope>
    <source>
        <strain evidence="6 7">C31</strain>
    </source>
</reference>
<dbReference type="EMBL" id="CP127162">
    <property type="protein sequence ID" value="WIV20059.1"/>
    <property type="molecule type" value="Genomic_DNA"/>
</dbReference>
<proteinExistence type="predicted"/>
<dbReference type="PANTHER" id="PTHR30204:SF69">
    <property type="entry name" value="MERR-FAMILY TRANSCRIPTIONAL REGULATOR"/>
    <property type="match status" value="1"/>
</dbReference>
<evidence type="ECO:0000259" key="5">
    <source>
        <dbReference type="PROSITE" id="PS50937"/>
    </source>
</evidence>
<name>A0ABY8X4G7_9BACL</name>
<evidence type="ECO:0000313" key="7">
    <source>
        <dbReference type="Proteomes" id="UP001236415"/>
    </source>
</evidence>
<dbReference type="RefSeq" id="WP_285746644.1">
    <property type="nucleotide sequence ID" value="NZ_CP127162.1"/>
</dbReference>
<dbReference type="InterPro" id="IPR000551">
    <property type="entry name" value="MerR-type_HTH_dom"/>
</dbReference>
<dbReference type="InterPro" id="IPR047057">
    <property type="entry name" value="MerR_fam"/>
</dbReference>
<dbReference type="SMART" id="SM00422">
    <property type="entry name" value="HTH_MERR"/>
    <property type="match status" value="1"/>
</dbReference>
<keyword evidence="3" id="KW-0238">DNA-binding</keyword>
<protein>
    <submittedName>
        <fullName evidence="6">MerR family transcriptional regulator</fullName>
    </submittedName>
</protein>